<gene>
    <name evidence="1" type="ORF">ACFS7Y_14305</name>
</gene>
<dbReference type="InterPro" id="IPR014942">
    <property type="entry name" value="AbiEii"/>
</dbReference>
<keyword evidence="2" id="KW-1185">Reference proteome</keyword>
<evidence type="ECO:0000313" key="2">
    <source>
        <dbReference type="Proteomes" id="UP001597525"/>
    </source>
</evidence>
<name>A0ABW6BIW4_9SPHI</name>
<protein>
    <submittedName>
        <fullName evidence="1">Nucleotidyl transferase AbiEii/AbiGii toxin family protein</fullName>
    </submittedName>
</protein>
<dbReference type="GO" id="GO:0016740">
    <property type="term" value="F:transferase activity"/>
    <property type="evidence" value="ECO:0007669"/>
    <property type="project" value="UniProtKB-KW"/>
</dbReference>
<evidence type="ECO:0000313" key="1">
    <source>
        <dbReference type="EMBL" id="MFD2968568.1"/>
    </source>
</evidence>
<comment type="caution">
    <text evidence="1">The sequence shown here is derived from an EMBL/GenBank/DDBJ whole genome shotgun (WGS) entry which is preliminary data.</text>
</comment>
<organism evidence="1 2">
    <name type="scientific">Sphingobacterium bambusae</name>
    <dbReference type="NCBI Taxonomy" id="662858"/>
    <lineage>
        <taxon>Bacteria</taxon>
        <taxon>Pseudomonadati</taxon>
        <taxon>Bacteroidota</taxon>
        <taxon>Sphingobacteriia</taxon>
        <taxon>Sphingobacteriales</taxon>
        <taxon>Sphingobacteriaceae</taxon>
        <taxon>Sphingobacterium</taxon>
    </lineage>
</organism>
<sequence length="163" mass="19597">MLLRNGQRYLAEEYGLLPFELSVLQPTRTICEKIMSLVRFSYTERPLDDLKKKIRHLYDLHQLMKQAAFCTFLQSVEFERMLLQVAYDDKLSFRNNNMWLVHHPVDALIFRHLEVVWRELRFVYINDFGPLVFGDLPKEEDVLSTLRIIRERLLLLDWAIKIN</sequence>
<keyword evidence="1" id="KW-0808">Transferase</keyword>
<dbReference type="EMBL" id="JBHUPB010000009">
    <property type="protein sequence ID" value="MFD2968568.1"/>
    <property type="molecule type" value="Genomic_DNA"/>
</dbReference>
<dbReference type="Proteomes" id="UP001597525">
    <property type="component" value="Unassembled WGS sequence"/>
</dbReference>
<accession>A0ABW6BIW4</accession>
<proteinExistence type="predicted"/>
<dbReference type="RefSeq" id="WP_320185233.1">
    <property type="nucleotide sequence ID" value="NZ_CP138332.1"/>
</dbReference>
<dbReference type="Pfam" id="PF08843">
    <property type="entry name" value="AbiEii"/>
    <property type="match status" value="1"/>
</dbReference>
<reference evidence="2" key="1">
    <citation type="journal article" date="2019" name="Int. J. Syst. Evol. Microbiol.">
        <title>The Global Catalogue of Microorganisms (GCM) 10K type strain sequencing project: providing services to taxonomists for standard genome sequencing and annotation.</title>
        <authorList>
            <consortium name="The Broad Institute Genomics Platform"/>
            <consortium name="The Broad Institute Genome Sequencing Center for Infectious Disease"/>
            <person name="Wu L."/>
            <person name="Ma J."/>
        </authorList>
    </citation>
    <scope>NUCLEOTIDE SEQUENCE [LARGE SCALE GENOMIC DNA]</scope>
    <source>
        <strain evidence="2">KCTC 22814</strain>
    </source>
</reference>